<evidence type="ECO:0000313" key="2">
    <source>
        <dbReference type="Proteomes" id="UP001590951"/>
    </source>
</evidence>
<keyword evidence="2" id="KW-1185">Reference proteome</keyword>
<evidence type="ECO:0000313" key="1">
    <source>
        <dbReference type="EMBL" id="KAL2055235.1"/>
    </source>
</evidence>
<sequence length="161" mass="18674">MFMLLSSWIFSRINLGKEKQTGLRIKAIIAKMPRSSKTLDFFFPRAECLYKSEGDHQSWKDDVLSNFGQVTEPEDAEYPFIGIGRMMMTKIPIPHPERRANKFEKLNKRNARELLLAKSFDSLAKNAIVTIEKLVIHDFVIRKSRIHNPCMALLPQPTRQI</sequence>
<proteinExistence type="predicted"/>
<dbReference type="Proteomes" id="UP001590951">
    <property type="component" value="Unassembled WGS sequence"/>
</dbReference>
<protein>
    <submittedName>
        <fullName evidence="1">Uncharacterized protein</fullName>
    </submittedName>
</protein>
<reference evidence="1 2" key="1">
    <citation type="submission" date="2024-09" db="EMBL/GenBank/DDBJ databases">
        <title>Rethinking Asexuality: The Enigmatic Case of Functional Sexual Genes in Lepraria (Stereocaulaceae).</title>
        <authorList>
            <person name="Doellman M."/>
            <person name="Sun Y."/>
            <person name="Barcenas-Pena A."/>
            <person name="Lumbsch H.T."/>
            <person name="Grewe F."/>
        </authorList>
    </citation>
    <scope>NUCLEOTIDE SEQUENCE [LARGE SCALE GENOMIC DNA]</scope>
    <source>
        <strain evidence="1 2">Grewe 0041</strain>
    </source>
</reference>
<name>A0ABR4BBN7_9LECA</name>
<gene>
    <name evidence="1" type="ORF">ABVK25_004573</name>
</gene>
<accession>A0ABR4BBN7</accession>
<organism evidence="1 2">
    <name type="scientific">Lepraria finkii</name>
    <dbReference type="NCBI Taxonomy" id="1340010"/>
    <lineage>
        <taxon>Eukaryota</taxon>
        <taxon>Fungi</taxon>
        <taxon>Dikarya</taxon>
        <taxon>Ascomycota</taxon>
        <taxon>Pezizomycotina</taxon>
        <taxon>Lecanoromycetes</taxon>
        <taxon>OSLEUM clade</taxon>
        <taxon>Lecanoromycetidae</taxon>
        <taxon>Lecanorales</taxon>
        <taxon>Lecanorineae</taxon>
        <taxon>Stereocaulaceae</taxon>
        <taxon>Lepraria</taxon>
    </lineage>
</organism>
<dbReference type="EMBL" id="JBHFEH010000012">
    <property type="protein sequence ID" value="KAL2055235.1"/>
    <property type="molecule type" value="Genomic_DNA"/>
</dbReference>
<comment type="caution">
    <text evidence="1">The sequence shown here is derived from an EMBL/GenBank/DDBJ whole genome shotgun (WGS) entry which is preliminary data.</text>
</comment>